<accession>A0ABU3CP00</accession>
<gene>
    <name evidence="2" type="ORF">RM545_15060</name>
</gene>
<organism evidence="2 3">
    <name type="scientific">Autumnicola lenta</name>
    <dbReference type="NCBI Taxonomy" id="3075593"/>
    <lineage>
        <taxon>Bacteria</taxon>
        <taxon>Pseudomonadati</taxon>
        <taxon>Bacteroidota</taxon>
        <taxon>Flavobacteriia</taxon>
        <taxon>Flavobacteriales</taxon>
        <taxon>Flavobacteriaceae</taxon>
        <taxon>Autumnicola</taxon>
    </lineage>
</organism>
<protein>
    <recommendedName>
        <fullName evidence="4">Beta-galactosidase</fullName>
    </recommendedName>
</protein>
<proteinExistence type="predicted"/>
<evidence type="ECO:0000256" key="1">
    <source>
        <dbReference type="SAM" id="SignalP"/>
    </source>
</evidence>
<dbReference type="RefSeq" id="WP_311496116.1">
    <property type="nucleotide sequence ID" value="NZ_JAVRHO010000026.1"/>
</dbReference>
<keyword evidence="1" id="KW-0732">Signal</keyword>
<dbReference type="SUPFAM" id="SSF51445">
    <property type="entry name" value="(Trans)glycosidases"/>
    <property type="match status" value="1"/>
</dbReference>
<comment type="caution">
    <text evidence="2">The sequence shown here is derived from an EMBL/GenBank/DDBJ whole genome shotgun (WGS) entry which is preliminary data.</text>
</comment>
<evidence type="ECO:0000313" key="2">
    <source>
        <dbReference type="EMBL" id="MDT0648016.1"/>
    </source>
</evidence>
<feature type="chain" id="PRO_5047336915" description="Beta-galactosidase" evidence="1">
    <location>
        <begin position="19"/>
        <end position="737"/>
    </location>
</feature>
<keyword evidence="3" id="KW-1185">Reference proteome</keyword>
<dbReference type="Proteomes" id="UP001245285">
    <property type="component" value="Unassembled WGS sequence"/>
</dbReference>
<dbReference type="EMBL" id="JAVRHO010000026">
    <property type="protein sequence ID" value="MDT0648016.1"/>
    <property type="molecule type" value="Genomic_DNA"/>
</dbReference>
<evidence type="ECO:0000313" key="3">
    <source>
        <dbReference type="Proteomes" id="UP001245285"/>
    </source>
</evidence>
<evidence type="ECO:0008006" key="4">
    <source>
        <dbReference type="Google" id="ProtNLM"/>
    </source>
</evidence>
<name>A0ABU3CP00_9FLAO</name>
<dbReference type="Gene3D" id="3.20.20.80">
    <property type="entry name" value="Glycosidases"/>
    <property type="match status" value="1"/>
</dbReference>
<dbReference type="InterPro" id="IPR017853">
    <property type="entry name" value="GH"/>
</dbReference>
<reference evidence="2 3" key="1">
    <citation type="submission" date="2023-09" db="EMBL/GenBank/DDBJ databases">
        <authorList>
            <person name="Rey-Velasco X."/>
        </authorList>
    </citation>
    <scope>NUCLEOTIDE SEQUENCE [LARGE SCALE GENOMIC DNA]</scope>
    <source>
        <strain evidence="2 3">F260</strain>
    </source>
</reference>
<feature type="signal peptide" evidence="1">
    <location>
        <begin position="1"/>
        <end position="18"/>
    </location>
</feature>
<sequence length="737" mass="83361">MKNFYVFIFLLLISPVQAQEHLENEGSTKDWFSFTPENTYEPGVIGMNNWLDAPAGNHGFLQIDRDILRFEDGTKFKLWGTNISSRNSFVDAKTADDFANYLAKFGMNAVRFHKFSWYAYDGEYSTRFDSEKFKRFDYFQAKLREKGIYYGWSHIYGHRVQPGDSTKMLAYDEIRNLEFPWSHLDGSTASLVNFAPDLQELSIALTVDMLNHINPHTGLRYADDPGLAFIEFQNEDNIFWSAIELSLKQAPTYKALLNRQFSEWLQKKYGSQSALEEAWGKENIPKGESLSQKNIYPQPNHSLFSGEYESALKEDRNMVTHILDKMRFLYETQVKFYKKFEKAVRATGYKGVLVASCWQAGSGISHFYNLHADYQVGMIDRHNYFGGGEGGHRMTPGAVKNQAMVSNPGSGLLSTGLQQVVDRPFFFSEWMSLVPNQWTAEAAPIIAAYGMGLQGWDASFSFGTDIPSFSDYLTSKNRGVYNATSPLHTGLYPALARMVLRNDVKESPVIATRNVHVPSLIEGELGFEEKVDQGYDDKRFSGSVSPQTMAIGKIPVNFTQKPRETVVPDLSAQQDTVNKIIHSITGELSWWYGENKYFTINTPGTKGAVGFLPKEKMVLDKWELMSDNPFAVILITSLEQGKNLNQSKRILVTAVARGKNTGMLYNKSGDSLIQTGDSPLLLEPVNFSLRMPGKEEYSIEVLDHNGLPTGNTKNSKQGKIEIKGRESKSIWYLIEKQ</sequence>